<evidence type="ECO:0000313" key="2">
    <source>
        <dbReference type="Proteomes" id="UP000269708"/>
    </source>
</evidence>
<sequence>MAFSVTVRVLEVTCNDKESGGDNRDSFILLGAVVADGQSHAFGFEGVALRSDESFTYYESVFEGIVDQGVIGLALSGWETDRSSDWKRVREDVKKVAEGVATVVDKLDIPVVGTIASKVIEYIPEGIDFFARLDKDDNILKWAGELPLSSPPHRESTEVYTFRARGKKKAGFVVLSTWDYEVTVAVTCADLVPLFPADTPAIRWSRREHVDSKVEDWLGRFRNGRVACSIVESRSLFGPLKIHFTDETGQEFEIPRARIVNRSAPLVEAHHGNVLTLRPLGMKRIEGEPRVTNAAALLVSRGDDLAKIRDRAHPAEVSRRKNKLLEKHVLLALGGDRVALPNGGILEIHETLADGEPTGGHALRYVRPATLDSVLLLANPDIDLMLEPYSEIH</sequence>
<comment type="caution">
    <text evidence="1">The sequence shown here is derived from an EMBL/GenBank/DDBJ whole genome shotgun (WGS) entry which is preliminary data.</text>
</comment>
<gene>
    <name evidence="1" type="ORF">EDC50_1168</name>
</gene>
<proteinExistence type="predicted"/>
<dbReference type="AlphaFoldDB" id="A0A3N4VKL7"/>
<name>A0A3N4VKL7_9GAMM</name>
<organism evidence="1 2">
    <name type="scientific">Vulcaniibacterium tengchongense</name>
    <dbReference type="NCBI Taxonomy" id="1273429"/>
    <lineage>
        <taxon>Bacteria</taxon>
        <taxon>Pseudomonadati</taxon>
        <taxon>Pseudomonadota</taxon>
        <taxon>Gammaproteobacteria</taxon>
        <taxon>Lysobacterales</taxon>
        <taxon>Lysobacteraceae</taxon>
        <taxon>Vulcaniibacterium</taxon>
    </lineage>
</organism>
<accession>A0A3N4VKL7</accession>
<keyword evidence="2" id="KW-1185">Reference proteome</keyword>
<dbReference type="RefSeq" id="WP_123769470.1">
    <property type="nucleotide sequence ID" value="NZ_RKQN01000001.1"/>
</dbReference>
<dbReference type="EMBL" id="RKQN01000001">
    <property type="protein sequence ID" value="RPE81965.1"/>
    <property type="molecule type" value="Genomic_DNA"/>
</dbReference>
<evidence type="ECO:0000313" key="1">
    <source>
        <dbReference type="EMBL" id="RPE81965.1"/>
    </source>
</evidence>
<protein>
    <submittedName>
        <fullName evidence="1">Uncharacterized protein</fullName>
    </submittedName>
</protein>
<dbReference type="Proteomes" id="UP000269708">
    <property type="component" value="Unassembled WGS sequence"/>
</dbReference>
<reference evidence="1 2" key="1">
    <citation type="submission" date="2018-11" db="EMBL/GenBank/DDBJ databases">
        <title>Genomic Encyclopedia of Type Strains, Phase IV (KMG-IV): sequencing the most valuable type-strain genomes for metagenomic binning, comparative biology and taxonomic classification.</title>
        <authorList>
            <person name="Goeker M."/>
        </authorList>
    </citation>
    <scope>NUCLEOTIDE SEQUENCE [LARGE SCALE GENOMIC DNA]</scope>
    <source>
        <strain evidence="1 2">DSM 25623</strain>
    </source>
</reference>